<dbReference type="Proteomes" id="UP000646911">
    <property type="component" value="Unassembled WGS sequence"/>
</dbReference>
<gene>
    <name evidence="1" type="ORF">H8L47_15025</name>
</gene>
<comment type="caution">
    <text evidence="1">The sequence shown here is derived from an EMBL/GenBank/DDBJ whole genome shotgun (WGS) entry which is preliminary data.</text>
</comment>
<evidence type="ECO:0008006" key="3">
    <source>
        <dbReference type="Google" id="ProtNLM"/>
    </source>
</evidence>
<keyword evidence="2" id="KW-1185">Reference proteome</keyword>
<dbReference type="RefSeq" id="WP_186954409.1">
    <property type="nucleotide sequence ID" value="NZ_JACOFX010000007.1"/>
</dbReference>
<reference evidence="1 2" key="1">
    <citation type="submission" date="2020-08" db="EMBL/GenBank/DDBJ databases">
        <title>Novel species isolated from subtropical streams in China.</title>
        <authorList>
            <person name="Lu H."/>
        </authorList>
    </citation>
    <scope>NUCLEOTIDE SEQUENCE [LARGE SCALE GENOMIC DNA]</scope>
    <source>
        <strain evidence="1 2">NL8W</strain>
    </source>
</reference>
<name>A0ABR6ZAV1_9BURK</name>
<evidence type="ECO:0000313" key="1">
    <source>
        <dbReference type="EMBL" id="MBC3908869.1"/>
    </source>
</evidence>
<dbReference type="InterPro" id="IPR016181">
    <property type="entry name" value="Acyl_CoA_acyltransferase"/>
</dbReference>
<organism evidence="1 2">
    <name type="scientific">Undibacterium umbellatum</name>
    <dbReference type="NCBI Taxonomy" id="2762300"/>
    <lineage>
        <taxon>Bacteria</taxon>
        <taxon>Pseudomonadati</taxon>
        <taxon>Pseudomonadota</taxon>
        <taxon>Betaproteobacteria</taxon>
        <taxon>Burkholderiales</taxon>
        <taxon>Oxalobacteraceae</taxon>
        <taxon>Undibacterium</taxon>
    </lineage>
</organism>
<dbReference type="SUPFAM" id="SSF55729">
    <property type="entry name" value="Acyl-CoA N-acyltransferases (Nat)"/>
    <property type="match status" value="1"/>
</dbReference>
<sequence>MHTSLPPRVVADALWLMTARSRGGQHWLNNATCDVNAIEIAGQSQPVTLLDNSTWQESYVASPRSTWLRYPRQEILRDASAAKAQAIKLGSCAILGPLSALFKASKLDQAAIIANHLVSTNLYSDWTASEISKVTDKLLETYPQRPLMMRNICPQVNPELTESLLAKGWQLFPSRMIYLCDPRQASVWKHNHVKQDARLLDHPVVEVLGHETLQMNDIAVLQQLYRQLFIDKHSYLNPDFSAAFFELCLETEFLEMHALRWQGKLVGVLGIYTHPEQGWLTTPLIGYDTSLPKELGLYRRLMALLLKTAKDKKLKLHYSSGASQFKRARGGIPQLEYTAIYNRHLSTTAVQSAAIFGRLLTTFAPSILKKADGI</sequence>
<dbReference type="EMBL" id="JACOFX010000007">
    <property type="protein sequence ID" value="MBC3908869.1"/>
    <property type="molecule type" value="Genomic_DNA"/>
</dbReference>
<evidence type="ECO:0000313" key="2">
    <source>
        <dbReference type="Proteomes" id="UP000646911"/>
    </source>
</evidence>
<protein>
    <recommendedName>
        <fullName evidence="3">BioF2-like acetyltransferase domain-containing protein</fullName>
    </recommendedName>
</protein>
<accession>A0ABR6ZAV1</accession>
<proteinExistence type="predicted"/>